<reference evidence="9" key="1">
    <citation type="journal article" date="2021" name="Sci. Adv.">
        <title>The American lobster genome reveals insights on longevity, neural, and immune adaptations.</title>
        <authorList>
            <person name="Polinski J.M."/>
            <person name="Zimin A.V."/>
            <person name="Clark K.F."/>
            <person name="Kohn A.B."/>
            <person name="Sadowski N."/>
            <person name="Timp W."/>
            <person name="Ptitsyn A."/>
            <person name="Khanna P."/>
            <person name="Romanova D.Y."/>
            <person name="Williams P."/>
            <person name="Greenwood S.J."/>
            <person name="Moroz L.L."/>
            <person name="Walt D.R."/>
            <person name="Bodnar A.G."/>
        </authorList>
    </citation>
    <scope>NUCLEOTIDE SEQUENCE</scope>
    <source>
        <strain evidence="9">GMGI-L3</strain>
    </source>
</reference>
<dbReference type="PANTHER" id="PTHR42643:SF24">
    <property type="entry name" value="IONOTROPIC RECEPTOR 60A"/>
    <property type="match status" value="1"/>
</dbReference>
<name>A0A8J5ML49_HOMAM</name>
<organism evidence="9 10">
    <name type="scientific">Homarus americanus</name>
    <name type="common">American lobster</name>
    <dbReference type="NCBI Taxonomy" id="6706"/>
    <lineage>
        <taxon>Eukaryota</taxon>
        <taxon>Metazoa</taxon>
        <taxon>Ecdysozoa</taxon>
        <taxon>Arthropoda</taxon>
        <taxon>Crustacea</taxon>
        <taxon>Multicrustacea</taxon>
        <taxon>Malacostraca</taxon>
        <taxon>Eumalacostraca</taxon>
        <taxon>Eucarida</taxon>
        <taxon>Decapoda</taxon>
        <taxon>Pleocyemata</taxon>
        <taxon>Astacidea</taxon>
        <taxon>Nephropoidea</taxon>
        <taxon>Nephropidae</taxon>
        <taxon>Homarus</taxon>
    </lineage>
</organism>
<keyword evidence="2" id="KW-1003">Cell membrane</keyword>
<evidence type="ECO:0000313" key="9">
    <source>
        <dbReference type="EMBL" id="KAG7155419.1"/>
    </source>
</evidence>
<sequence>MITMLVLTKSYAGNLMSNLAVRYIPQPYQSLRDVLDDPSVTMIWEANNAYVQYYRNISGLIFYQAVESGVFREIADLESEGRIKYVRSTEFPSSIDIFVRNGDHVLIAEDRYERVLMAQDFSRTGRCDFYSSRSRFLPFMSSMVGAKDSPLVPVISVGIKAVTQTGLYDQWTENYMPNATFCAHPPTKITVNTSLTFHNLWGMFAVILGGHVVSILILGLELLNVRLFRL</sequence>
<dbReference type="AlphaFoldDB" id="A0A8J5ML49"/>
<protein>
    <submittedName>
        <fullName evidence="9">Putative olfactory ionotropic receptor IR4-like 25</fullName>
    </submittedName>
</protein>
<evidence type="ECO:0000256" key="1">
    <source>
        <dbReference type="ARBA" id="ARBA00004651"/>
    </source>
</evidence>
<keyword evidence="4 8" id="KW-1133">Transmembrane helix</keyword>
<evidence type="ECO:0000256" key="4">
    <source>
        <dbReference type="ARBA" id="ARBA00022989"/>
    </source>
</evidence>
<evidence type="ECO:0000256" key="8">
    <source>
        <dbReference type="SAM" id="Phobius"/>
    </source>
</evidence>
<proteinExistence type="predicted"/>
<dbReference type="EMBL" id="JAHLQT010041735">
    <property type="protein sequence ID" value="KAG7155419.1"/>
    <property type="molecule type" value="Genomic_DNA"/>
</dbReference>
<keyword evidence="10" id="KW-1185">Reference proteome</keyword>
<accession>A0A8J5ML49</accession>
<feature type="transmembrane region" description="Helical" evidence="8">
    <location>
        <begin position="200"/>
        <end position="223"/>
    </location>
</feature>
<evidence type="ECO:0000256" key="3">
    <source>
        <dbReference type="ARBA" id="ARBA00022692"/>
    </source>
</evidence>
<dbReference type="GO" id="GO:0005886">
    <property type="term" value="C:plasma membrane"/>
    <property type="evidence" value="ECO:0007669"/>
    <property type="project" value="UniProtKB-SubCell"/>
</dbReference>
<dbReference type="InterPro" id="IPR052192">
    <property type="entry name" value="Insect_Ionotropic_Sensory_Rcpt"/>
</dbReference>
<comment type="caution">
    <text evidence="9">The sequence shown here is derived from an EMBL/GenBank/DDBJ whole genome shotgun (WGS) entry which is preliminary data.</text>
</comment>
<dbReference type="Proteomes" id="UP000747542">
    <property type="component" value="Unassembled WGS sequence"/>
</dbReference>
<keyword evidence="6 9" id="KW-0675">Receptor</keyword>
<keyword evidence="5 8" id="KW-0472">Membrane</keyword>
<evidence type="ECO:0000256" key="6">
    <source>
        <dbReference type="ARBA" id="ARBA00023170"/>
    </source>
</evidence>
<evidence type="ECO:0000256" key="7">
    <source>
        <dbReference type="ARBA" id="ARBA00023180"/>
    </source>
</evidence>
<evidence type="ECO:0000256" key="5">
    <source>
        <dbReference type="ARBA" id="ARBA00023136"/>
    </source>
</evidence>
<keyword evidence="7" id="KW-0325">Glycoprotein</keyword>
<comment type="subcellular location">
    <subcellularLocation>
        <location evidence="1">Cell membrane</location>
        <topology evidence="1">Multi-pass membrane protein</topology>
    </subcellularLocation>
</comment>
<evidence type="ECO:0000313" key="10">
    <source>
        <dbReference type="Proteomes" id="UP000747542"/>
    </source>
</evidence>
<dbReference type="SUPFAM" id="SSF53850">
    <property type="entry name" value="Periplasmic binding protein-like II"/>
    <property type="match status" value="1"/>
</dbReference>
<dbReference type="PANTHER" id="PTHR42643">
    <property type="entry name" value="IONOTROPIC RECEPTOR 20A-RELATED"/>
    <property type="match status" value="1"/>
</dbReference>
<keyword evidence="3 8" id="KW-0812">Transmembrane</keyword>
<evidence type="ECO:0000256" key="2">
    <source>
        <dbReference type="ARBA" id="ARBA00022475"/>
    </source>
</evidence>
<gene>
    <name evidence="9" type="primary">Ir4-L25</name>
    <name evidence="9" type="ORF">Hamer_G025653</name>
</gene>